<evidence type="ECO:0000313" key="13">
    <source>
        <dbReference type="Ensembl" id="ENSCHIP00000021114.1"/>
    </source>
</evidence>
<dbReference type="GeneTree" id="ENSGT00940000163802"/>
<dbReference type="Proteomes" id="UP000291000">
    <property type="component" value="Unassembled WGS sequence"/>
</dbReference>
<gene>
    <name evidence="13" type="primary">IL3RA</name>
</gene>
<reference evidence="13" key="2">
    <citation type="submission" date="2025-08" db="UniProtKB">
        <authorList>
            <consortium name="Ensembl"/>
        </authorList>
    </citation>
    <scope>IDENTIFICATION</scope>
</reference>
<keyword evidence="5 9" id="KW-0472">Membrane</keyword>
<reference evidence="14" key="1">
    <citation type="submission" date="2016-04" db="EMBL/GenBank/DDBJ databases">
        <title>Polished mammalian reference genomes with single-molecule sequencing and chromosome conformation capture applied to the Capra hircus genome.</title>
        <authorList>
            <person name="Bickhart D.M."/>
            <person name="Koren S."/>
            <person name="Rosen B."/>
            <person name="Hastie A."/>
            <person name="Liachko I."/>
            <person name="Sullivan S.T."/>
            <person name="Burton J."/>
            <person name="Sayre B.L."/>
            <person name="Huson H.J."/>
            <person name="Lee J."/>
            <person name="Lam E."/>
            <person name="Kelley C.M."/>
            <person name="Hutchison J.L."/>
            <person name="Zhou Y."/>
            <person name="Sun J."/>
            <person name="Crisa A."/>
            <person name="Schwartz J.C."/>
            <person name="Hammond J.A."/>
            <person name="Schroeder S.G."/>
            <person name="Liu G.E."/>
            <person name="Dunham M."/>
            <person name="Shendure J."/>
            <person name="Sonstegard T.S."/>
            <person name="Phillippy A.M."/>
            <person name="Van Tassell C.P."/>
            <person name="Smith T.P."/>
        </authorList>
    </citation>
    <scope>NUCLEOTIDE SEQUENCE [LARGE SCALE GENOMIC DNA]</scope>
</reference>
<reference evidence="13" key="3">
    <citation type="submission" date="2025-09" db="UniProtKB">
        <authorList>
            <consortium name="Ensembl"/>
        </authorList>
    </citation>
    <scope>IDENTIFICATION</scope>
</reference>
<sequence length="510" mass="55864">MALPGLAVLLILICCSMTTDHAISDPDPPIKNLRIDPERKRLVWDQHGNVSEIGCYVNSKILRKATKNPYCTLGDLSCEVKNYTVKVMKGQPFSDWILYPKQGNPRAAADNLTCRVHDVDQLSCSWAVGEEAPADVQYQFYLKQSVETWQCPKYTQNQQGVNVQCHFDSISLQPQRQAQFRFLVNGTSGDSEIPCRVMIHRLQEIEILAAPNITKKWCNENDSFMEWEVRSLFTEDIKYELEIQKGTDLAYKEETELKSLRLRNPGPYTVKVKAMDSLFFGRRPPGQWSAPQHLDCGGKNASFPFWLVYLLAPLGALLLVGLVFLCRRWPVVQKLFPRVPHVKDPVGDSFQNERMVGGRRCAGAAAGWGRSGAVRPAQGSGRRGERFPPAVAEQRAGQGSSPQRRGSESPPSEAGVPCPGPCAIRGFPGRTCRPAPCASTYPQPLRPADGLGPRAGEPGGVSGGPGAGVGGSMNLMQPGASFFRPGGGRAAGPGWARSFAAVEDGKAWRT</sequence>
<dbReference type="InterPro" id="IPR040907">
    <property type="entry name" value="IL3Ra_N"/>
</dbReference>
<evidence type="ECO:0000256" key="8">
    <source>
        <dbReference type="SAM" id="MobiDB-lite"/>
    </source>
</evidence>
<proteinExistence type="predicted"/>
<dbReference type="InterPro" id="IPR015321">
    <property type="entry name" value="TypeI_recpt_CBD"/>
</dbReference>
<evidence type="ECO:0000256" key="5">
    <source>
        <dbReference type="ARBA" id="ARBA00023136"/>
    </source>
</evidence>
<keyword evidence="4 9" id="KW-1133">Transmembrane helix</keyword>
<comment type="subcellular location">
    <subcellularLocation>
        <location evidence="1">Membrane</location>
        <topology evidence="1">Single-pass type I membrane protein</topology>
    </subcellularLocation>
</comment>
<dbReference type="GO" id="GO:0004896">
    <property type="term" value="F:cytokine receptor activity"/>
    <property type="evidence" value="ECO:0007669"/>
    <property type="project" value="TreeGrafter"/>
</dbReference>
<evidence type="ECO:0000259" key="12">
    <source>
        <dbReference type="Pfam" id="PF18611"/>
    </source>
</evidence>
<dbReference type="OMA" id="CNENDSF"/>
<dbReference type="Gene3D" id="2.60.40.10">
    <property type="entry name" value="Immunoglobulins"/>
    <property type="match status" value="2"/>
</dbReference>
<dbReference type="GO" id="GO:0009897">
    <property type="term" value="C:external side of plasma membrane"/>
    <property type="evidence" value="ECO:0007669"/>
    <property type="project" value="TreeGrafter"/>
</dbReference>
<dbReference type="AlphaFoldDB" id="A0A452FA20"/>
<feature type="region of interest" description="Disordered" evidence="8">
    <location>
        <begin position="367"/>
        <end position="419"/>
    </location>
</feature>
<evidence type="ECO:0000256" key="4">
    <source>
        <dbReference type="ARBA" id="ARBA00022989"/>
    </source>
</evidence>
<dbReference type="PANTHER" id="PTHR23037:SF46">
    <property type="entry name" value="INTERLEUKIN 5 RECEPTOR SUBUNIT ALPHA"/>
    <property type="match status" value="1"/>
</dbReference>
<dbReference type="Pfam" id="PF09240">
    <property type="entry name" value="IL6Ra-bind"/>
    <property type="match status" value="1"/>
</dbReference>
<dbReference type="PANTHER" id="PTHR23037">
    <property type="entry name" value="CYTOKINE RECEPTOR"/>
    <property type="match status" value="1"/>
</dbReference>
<dbReference type="Gene3D" id="2.60.40.3850">
    <property type="match status" value="1"/>
</dbReference>
<evidence type="ECO:0000256" key="10">
    <source>
        <dbReference type="SAM" id="SignalP"/>
    </source>
</evidence>
<keyword evidence="14" id="KW-1185">Reference proteome</keyword>
<dbReference type="InterPro" id="IPR036116">
    <property type="entry name" value="FN3_sf"/>
</dbReference>
<dbReference type="InterPro" id="IPR013783">
    <property type="entry name" value="Ig-like_fold"/>
</dbReference>
<dbReference type="Ensembl" id="ENSCHIT00000028955.1">
    <property type="protein sequence ID" value="ENSCHIP00000021114.1"/>
    <property type="gene ID" value="ENSCHIG00000019537.1"/>
</dbReference>
<keyword evidence="2 9" id="KW-0812">Transmembrane</keyword>
<dbReference type="Pfam" id="PF18611">
    <property type="entry name" value="IL3Ra_N"/>
    <property type="match status" value="1"/>
</dbReference>
<evidence type="ECO:0000256" key="6">
    <source>
        <dbReference type="ARBA" id="ARBA00023170"/>
    </source>
</evidence>
<evidence type="ECO:0000256" key="9">
    <source>
        <dbReference type="SAM" id="Phobius"/>
    </source>
</evidence>
<dbReference type="Bgee" id="ENSCHIG00000019537">
    <property type="expression patterns" value="Expressed in rumen and 17 other cell types or tissues"/>
</dbReference>
<evidence type="ECO:0000259" key="11">
    <source>
        <dbReference type="Pfam" id="PF09240"/>
    </source>
</evidence>
<dbReference type="STRING" id="9925.ENSCHIP00000021114"/>
<name>A0A452FA20_CAPHI</name>
<feature type="chain" id="PRO_5019476249" evidence="10">
    <location>
        <begin position="25"/>
        <end position="510"/>
    </location>
</feature>
<keyword evidence="7" id="KW-0325">Glycoprotein</keyword>
<organism evidence="13 14">
    <name type="scientific">Capra hircus</name>
    <name type="common">Goat</name>
    <dbReference type="NCBI Taxonomy" id="9925"/>
    <lineage>
        <taxon>Eukaryota</taxon>
        <taxon>Metazoa</taxon>
        <taxon>Chordata</taxon>
        <taxon>Craniata</taxon>
        <taxon>Vertebrata</taxon>
        <taxon>Euteleostomi</taxon>
        <taxon>Mammalia</taxon>
        <taxon>Eutheria</taxon>
        <taxon>Laurasiatheria</taxon>
        <taxon>Artiodactyla</taxon>
        <taxon>Ruminantia</taxon>
        <taxon>Pecora</taxon>
        <taxon>Bovidae</taxon>
        <taxon>Caprinae</taxon>
        <taxon>Capra</taxon>
    </lineage>
</organism>
<protein>
    <submittedName>
        <fullName evidence="13">Interleukin 3 receptor subunit alpha</fullName>
    </submittedName>
</protein>
<keyword evidence="3 10" id="KW-0732">Signal</keyword>
<accession>A0A452FA20</accession>
<dbReference type="SUPFAM" id="SSF49265">
    <property type="entry name" value="Fibronectin type III"/>
    <property type="match status" value="1"/>
</dbReference>
<evidence type="ECO:0000256" key="2">
    <source>
        <dbReference type="ARBA" id="ARBA00022692"/>
    </source>
</evidence>
<keyword evidence="6" id="KW-0675">Receptor</keyword>
<feature type="transmembrane region" description="Helical" evidence="9">
    <location>
        <begin position="303"/>
        <end position="326"/>
    </location>
</feature>
<evidence type="ECO:0000313" key="14">
    <source>
        <dbReference type="Proteomes" id="UP000291000"/>
    </source>
</evidence>
<feature type="domain" description="Type I cytokine receptor cytokine-binding" evidence="11">
    <location>
        <begin position="111"/>
        <end position="204"/>
    </location>
</feature>
<feature type="signal peptide" evidence="10">
    <location>
        <begin position="1"/>
        <end position="24"/>
    </location>
</feature>
<evidence type="ECO:0000256" key="7">
    <source>
        <dbReference type="ARBA" id="ARBA00023180"/>
    </source>
</evidence>
<feature type="domain" description="IL-3 receptor alpha chain N-terminal" evidence="12">
    <location>
        <begin position="30"/>
        <end position="100"/>
    </location>
</feature>
<evidence type="ECO:0000256" key="1">
    <source>
        <dbReference type="ARBA" id="ARBA00004479"/>
    </source>
</evidence>
<evidence type="ECO:0000256" key="3">
    <source>
        <dbReference type="ARBA" id="ARBA00022729"/>
    </source>
</evidence>